<feature type="compositionally biased region" description="Basic and acidic residues" evidence="1">
    <location>
        <begin position="1"/>
        <end position="10"/>
    </location>
</feature>
<name>A0A0E0CKG0_9ORYZ</name>
<keyword evidence="3" id="KW-1185">Reference proteome</keyword>
<proteinExistence type="predicted"/>
<feature type="compositionally biased region" description="Basic residues" evidence="1">
    <location>
        <begin position="39"/>
        <end position="55"/>
    </location>
</feature>
<dbReference type="Gramene" id="OMERI02G16350.1">
    <property type="protein sequence ID" value="OMERI02G16350.1"/>
    <property type="gene ID" value="OMERI02G16350"/>
</dbReference>
<sequence>MPGVESDRGGRLHPRSGRGDGFVEEATAASSSTAEGERPKKRRRIFRPRPHRVKKTPREAKK</sequence>
<dbReference type="HOGENOM" id="CLU_2907952_0_0_1"/>
<feature type="compositionally biased region" description="Low complexity" evidence="1">
    <location>
        <begin position="24"/>
        <end position="34"/>
    </location>
</feature>
<evidence type="ECO:0000256" key="1">
    <source>
        <dbReference type="SAM" id="MobiDB-lite"/>
    </source>
</evidence>
<feature type="region of interest" description="Disordered" evidence="1">
    <location>
        <begin position="1"/>
        <end position="62"/>
    </location>
</feature>
<dbReference type="AlphaFoldDB" id="A0A0E0CKG0"/>
<reference evidence="2" key="2">
    <citation type="submission" date="2018-05" db="EMBL/GenBank/DDBJ databases">
        <title>OmerRS3 (Oryza meridionalis Reference Sequence Version 3).</title>
        <authorList>
            <person name="Zhang J."/>
            <person name="Kudrna D."/>
            <person name="Lee S."/>
            <person name="Talag J."/>
            <person name="Welchert J."/>
            <person name="Wing R.A."/>
        </authorList>
    </citation>
    <scope>NUCLEOTIDE SEQUENCE [LARGE SCALE GENOMIC DNA]</scope>
    <source>
        <strain evidence="2">cv. OR44</strain>
    </source>
</reference>
<protein>
    <submittedName>
        <fullName evidence="2">Uncharacterized protein</fullName>
    </submittedName>
</protein>
<dbReference type="EnsemblPlants" id="OMERI02G16350.1">
    <property type="protein sequence ID" value="OMERI02G16350.1"/>
    <property type="gene ID" value="OMERI02G16350"/>
</dbReference>
<evidence type="ECO:0000313" key="2">
    <source>
        <dbReference type="EnsemblPlants" id="OMERI02G16350.1"/>
    </source>
</evidence>
<reference evidence="2" key="1">
    <citation type="submission" date="2015-04" db="UniProtKB">
        <authorList>
            <consortium name="EnsemblPlants"/>
        </authorList>
    </citation>
    <scope>IDENTIFICATION</scope>
</reference>
<dbReference type="Proteomes" id="UP000008021">
    <property type="component" value="Chromosome 2"/>
</dbReference>
<organism evidence="2">
    <name type="scientific">Oryza meridionalis</name>
    <dbReference type="NCBI Taxonomy" id="40149"/>
    <lineage>
        <taxon>Eukaryota</taxon>
        <taxon>Viridiplantae</taxon>
        <taxon>Streptophyta</taxon>
        <taxon>Embryophyta</taxon>
        <taxon>Tracheophyta</taxon>
        <taxon>Spermatophyta</taxon>
        <taxon>Magnoliopsida</taxon>
        <taxon>Liliopsida</taxon>
        <taxon>Poales</taxon>
        <taxon>Poaceae</taxon>
        <taxon>BOP clade</taxon>
        <taxon>Oryzoideae</taxon>
        <taxon>Oryzeae</taxon>
        <taxon>Oryzinae</taxon>
        <taxon>Oryza</taxon>
    </lineage>
</organism>
<evidence type="ECO:0000313" key="3">
    <source>
        <dbReference type="Proteomes" id="UP000008021"/>
    </source>
</evidence>
<accession>A0A0E0CKG0</accession>